<dbReference type="EMBL" id="MN740383">
    <property type="protein sequence ID" value="QHU03519.1"/>
    <property type="molecule type" value="Genomic_DNA"/>
</dbReference>
<dbReference type="AlphaFoldDB" id="A0A6C0JD26"/>
<organism evidence="2">
    <name type="scientific">viral metagenome</name>
    <dbReference type="NCBI Taxonomy" id="1070528"/>
    <lineage>
        <taxon>unclassified sequences</taxon>
        <taxon>metagenomes</taxon>
        <taxon>organismal metagenomes</taxon>
    </lineage>
</organism>
<keyword evidence="1" id="KW-0472">Membrane</keyword>
<keyword evidence="1" id="KW-0812">Transmembrane</keyword>
<keyword evidence="1" id="KW-1133">Transmembrane helix</keyword>
<feature type="transmembrane region" description="Helical" evidence="1">
    <location>
        <begin position="58"/>
        <end position="74"/>
    </location>
</feature>
<feature type="transmembrane region" description="Helical" evidence="1">
    <location>
        <begin position="32"/>
        <end position="52"/>
    </location>
</feature>
<protein>
    <submittedName>
        <fullName evidence="2">Uncharacterized protein</fullName>
    </submittedName>
</protein>
<accession>A0A6C0JD26</accession>
<evidence type="ECO:0000313" key="2">
    <source>
        <dbReference type="EMBL" id="QHU03519.1"/>
    </source>
</evidence>
<evidence type="ECO:0000256" key="1">
    <source>
        <dbReference type="SAM" id="Phobius"/>
    </source>
</evidence>
<name>A0A6C0JD26_9ZZZZ</name>
<reference evidence="2" key="1">
    <citation type="journal article" date="2020" name="Nature">
        <title>Giant virus diversity and host interactions through global metagenomics.</title>
        <authorList>
            <person name="Schulz F."/>
            <person name="Roux S."/>
            <person name="Paez-Espino D."/>
            <person name="Jungbluth S."/>
            <person name="Walsh D.A."/>
            <person name="Denef V.J."/>
            <person name="McMahon K.D."/>
            <person name="Konstantinidis K.T."/>
            <person name="Eloe-Fadrosh E.A."/>
            <person name="Kyrpides N.C."/>
            <person name="Woyke T."/>
        </authorList>
    </citation>
    <scope>NUCLEOTIDE SEQUENCE</scope>
    <source>
        <strain evidence="2">GVMAG-M-3300027206-1</strain>
    </source>
</reference>
<sequence length="105" mass="12014">MPGYGGKRMEKYTPEPTDDVNTVERRFVMPNLPAITLVQFVLVGLVLAHYWMNRKVNKAGVGAAVLAIGLLHFYDHMYRVKRGPERLFFWPEAPKKEGYCGACRK</sequence>
<proteinExistence type="predicted"/>